<reference evidence="1 2" key="1">
    <citation type="submission" date="2020-08" db="EMBL/GenBank/DDBJ databases">
        <title>Genomic Encyclopedia of Type Strains, Phase IV (KMG-IV): sequencing the most valuable type-strain genomes for metagenomic binning, comparative biology and taxonomic classification.</title>
        <authorList>
            <person name="Goeker M."/>
        </authorList>
    </citation>
    <scope>NUCLEOTIDE SEQUENCE [LARGE SCALE GENOMIC DNA]</scope>
    <source>
        <strain evidence="1 2">DSM 103462</strain>
    </source>
</reference>
<proteinExistence type="predicted"/>
<sequence>MKKIIFLAVFALLVLNLPLVRVLSISNRKNFSERIFSRSGADSGFVISYTHSVNKGRVHDFYLPASDGGLELFMTEFVSYGAGIPEPYDTCGAEFHCTDKGYVISGLNRRLPNLVMAVGVIAEHSIAFGKDAMEGMSFNEQNEFFLKDFFKAQTSLVFEIKGVSILNYLITKKIGGQK</sequence>
<protein>
    <recommendedName>
        <fullName evidence="3">DUF1850 domain-containing protein</fullName>
    </recommendedName>
</protein>
<dbReference type="InterPro" id="IPR015001">
    <property type="entry name" value="DUF1850"/>
</dbReference>
<dbReference type="AlphaFoldDB" id="A0A7W8G9I9"/>
<organism evidence="1 2">
    <name type="scientific">Treponema ruminis</name>
    <dbReference type="NCBI Taxonomy" id="744515"/>
    <lineage>
        <taxon>Bacteria</taxon>
        <taxon>Pseudomonadati</taxon>
        <taxon>Spirochaetota</taxon>
        <taxon>Spirochaetia</taxon>
        <taxon>Spirochaetales</taxon>
        <taxon>Treponemataceae</taxon>
        <taxon>Treponema</taxon>
    </lineage>
</organism>
<accession>A0A7W8G9I9</accession>
<comment type="caution">
    <text evidence="1">The sequence shown here is derived from an EMBL/GenBank/DDBJ whole genome shotgun (WGS) entry which is preliminary data.</text>
</comment>
<gene>
    <name evidence="1" type="ORF">HNP76_001693</name>
</gene>
<dbReference type="Pfam" id="PF08905">
    <property type="entry name" value="DUF1850"/>
    <property type="match status" value="1"/>
</dbReference>
<dbReference type="EMBL" id="JACHFQ010000005">
    <property type="protein sequence ID" value="MBB5226320.1"/>
    <property type="molecule type" value="Genomic_DNA"/>
</dbReference>
<name>A0A7W8G9I9_9SPIR</name>
<evidence type="ECO:0008006" key="3">
    <source>
        <dbReference type="Google" id="ProtNLM"/>
    </source>
</evidence>
<evidence type="ECO:0000313" key="2">
    <source>
        <dbReference type="Proteomes" id="UP000518887"/>
    </source>
</evidence>
<dbReference type="Proteomes" id="UP000518887">
    <property type="component" value="Unassembled WGS sequence"/>
</dbReference>
<evidence type="ECO:0000313" key="1">
    <source>
        <dbReference type="EMBL" id="MBB5226320.1"/>
    </source>
</evidence>
<dbReference type="RefSeq" id="WP_184659465.1">
    <property type="nucleotide sequence ID" value="NZ_CP031518.1"/>
</dbReference>
<keyword evidence="2" id="KW-1185">Reference proteome</keyword>